<keyword evidence="7" id="KW-1185">Reference proteome</keyword>
<dbReference type="SUPFAM" id="SSF57501">
    <property type="entry name" value="Cystine-knot cytokines"/>
    <property type="match status" value="1"/>
</dbReference>
<comment type="caution">
    <text evidence="6">The sequence shown here is derived from an EMBL/GenBank/DDBJ whole genome shotgun (WGS) entry which is preliminary data.</text>
</comment>
<evidence type="ECO:0000256" key="4">
    <source>
        <dbReference type="ARBA" id="ARBA00022525"/>
    </source>
</evidence>
<evidence type="ECO:0000256" key="3">
    <source>
        <dbReference type="ARBA" id="ARBA00022514"/>
    </source>
</evidence>
<protein>
    <submittedName>
        <fullName evidence="6">Uncharacterized protein</fullName>
    </submittedName>
</protein>
<evidence type="ECO:0000313" key="6">
    <source>
        <dbReference type="EMBL" id="CAK8677729.1"/>
    </source>
</evidence>
<comment type="similarity">
    <text evidence="2">Belongs to the IL-17 family.</text>
</comment>
<dbReference type="PRINTS" id="PR01932">
    <property type="entry name" value="INTRLEUKIN17"/>
</dbReference>
<keyword evidence="3" id="KW-0202">Cytokine</keyword>
<evidence type="ECO:0000256" key="2">
    <source>
        <dbReference type="ARBA" id="ARBA00007236"/>
    </source>
</evidence>
<dbReference type="Proteomes" id="UP001642483">
    <property type="component" value="Unassembled WGS sequence"/>
</dbReference>
<keyword evidence="4" id="KW-0964">Secreted</keyword>
<name>A0ABP0FDJ6_CLALP</name>
<organism evidence="6 7">
    <name type="scientific">Clavelina lepadiformis</name>
    <name type="common">Light-bulb sea squirt</name>
    <name type="synonym">Ascidia lepadiformis</name>
    <dbReference type="NCBI Taxonomy" id="159417"/>
    <lineage>
        <taxon>Eukaryota</taxon>
        <taxon>Metazoa</taxon>
        <taxon>Chordata</taxon>
        <taxon>Tunicata</taxon>
        <taxon>Ascidiacea</taxon>
        <taxon>Aplousobranchia</taxon>
        <taxon>Clavelinidae</taxon>
        <taxon>Clavelina</taxon>
    </lineage>
</organism>
<comment type="subcellular location">
    <subcellularLocation>
        <location evidence="1">Secreted</location>
    </subcellularLocation>
</comment>
<evidence type="ECO:0000256" key="5">
    <source>
        <dbReference type="ARBA" id="ARBA00022729"/>
    </source>
</evidence>
<evidence type="ECO:0000313" key="7">
    <source>
        <dbReference type="Proteomes" id="UP001642483"/>
    </source>
</evidence>
<dbReference type="InterPro" id="IPR010345">
    <property type="entry name" value="IL-17_fam"/>
</dbReference>
<dbReference type="EMBL" id="CAWYQH010000046">
    <property type="protein sequence ID" value="CAK8677729.1"/>
    <property type="molecule type" value="Genomic_DNA"/>
</dbReference>
<keyword evidence="5" id="KW-0732">Signal</keyword>
<reference evidence="6 7" key="1">
    <citation type="submission" date="2024-02" db="EMBL/GenBank/DDBJ databases">
        <authorList>
            <person name="Daric V."/>
            <person name="Darras S."/>
        </authorList>
    </citation>
    <scope>NUCLEOTIDE SEQUENCE [LARGE SCALE GENOMIC DNA]</scope>
</reference>
<dbReference type="Gene3D" id="2.10.90.10">
    <property type="entry name" value="Cystine-knot cytokines"/>
    <property type="match status" value="1"/>
</dbReference>
<dbReference type="InterPro" id="IPR029034">
    <property type="entry name" value="Cystine-knot_cytokine"/>
</dbReference>
<proteinExistence type="inferred from homology"/>
<gene>
    <name evidence="6" type="ORF">CVLEPA_LOCUS7728</name>
</gene>
<dbReference type="InterPro" id="IPR020440">
    <property type="entry name" value="IL-17_chr"/>
</dbReference>
<accession>A0ABP0FDJ6</accession>
<dbReference type="Pfam" id="PF06083">
    <property type="entry name" value="IL17"/>
    <property type="match status" value="1"/>
</dbReference>
<sequence length="151" mass="17461">MMRRRHNKDLDDSIQQCPVILSNTEIKNVTNVTNVNQTKCYQNGVEKSCFDSECPTLSEKYLESKLYLKDTSLSPWKWIVNYDENRDPQCLAEAKCLCNGCVDPFSRTENLDLRSVPITIDRHVKIKRNGKYVDDVVTLNMGCRCDFRISS</sequence>
<evidence type="ECO:0000256" key="1">
    <source>
        <dbReference type="ARBA" id="ARBA00004613"/>
    </source>
</evidence>